<dbReference type="Proteomes" id="UP000789901">
    <property type="component" value="Unassembled WGS sequence"/>
</dbReference>
<comment type="caution">
    <text evidence="1">The sequence shown here is derived from an EMBL/GenBank/DDBJ whole genome shotgun (WGS) entry which is preliminary data.</text>
</comment>
<proteinExistence type="predicted"/>
<protein>
    <submittedName>
        <fullName evidence="1">12316_t:CDS:1</fullName>
    </submittedName>
</protein>
<gene>
    <name evidence="1" type="ORF">GMARGA_LOCUS42689</name>
</gene>
<evidence type="ECO:0000313" key="1">
    <source>
        <dbReference type="EMBL" id="CAG8853868.1"/>
    </source>
</evidence>
<feature type="non-terminal residue" evidence="1">
    <location>
        <position position="1"/>
    </location>
</feature>
<organism evidence="1 2">
    <name type="scientific">Gigaspora margarita</name>
    <dbReference type="NCBI Taxonomy" id="4874"/>
    <lineage>
        <taxon>Eukaryota</taxon>
        <taxon>Fungi</taxon>
        <taxon>Fungi incertae sedis</taxon>
        <taxon>Mucoromycota</taxon>
        <taxon>Glomeromycotina</taxon>
        <taxon>Glomeromycetes</taxon>
        <taxon>Diversisporales</taxon>
        <taxon>Gigasporaceae</taxon>
        <taxon>Gigaspora</taxon>
    </lineage>
</organism>
<keyword evidence="2" id="KW-1185">Reference proteome</keyword>
<dbReference type="EMBL" id="CAJVQB010130110">
    <property type="protein sequence ID" value="CAG8853868.1"/>
    <property type="molecule type" value="Genomic_DNA"/>
</dbReference>
<sequence length="162" mass="19095">FLENGKFNAALIEIETKNLRRRKELIVAWAIYFEEGKMIKVTQKEFDKETLIEHSKNKMIVKNVSKIVAEATLLRQLKSINAKAVYISLNRNGNQRNMITMYFSSDKECQDAVRKAIYYYYTKLEWATDLNESGRTMYSRKEHIKKSVRIPSATYRPDKENI</sequence>
<accession>A0ABN7XF07</accession>
<reference evidence="1 2" key="1">
    <citation type="submission" date="2021-06" db="EMBL/GenBank/DDBJ databases">
        <authorList>
            <person name="Kallberg Y."/>
            <person name="Tangrot J."/>
            <person name="Rosling A."/>
        </authorList>
    </citation>
    <scope>NUCLEOTIDE SEQUENCE [LARGE SCALE GENOMIC DNA]</scope>
    <source>
        <strain evidence="1 2">120-4 pot B 10/14</strain>
    </source>
</reference>
<name>A0ABN7XF07_GIGMA</name>
<evidence type="ECO:0000313" key="2">
    <source>
        <dbReference type="Proteomes" id="UP000789901"/>
    </source>
</evidence>